<accession>A0ABS4AXP3</accession>
<evidence type="ECO:0008006" key="11">
    <source>
        <dbReference type="Google" id="ProtNLM"/>
    </source>
</evidence>
<keyword evidence="6 8" id="KW-1133">Transmembrane helix</keyword>
<dbReference type="RefSeq" id="WP_209353438.1">
    <property type="nucleotide sequence ID" value="NZ_JAGIYZ010000022.1"/>
</dbReference>
<sequence length="84" mass="8303">MSSLLGVAAFAVLLTLVLGLLRVLRGPAAADRIAAAQLLGTAGIAALLLWGAAADSATHADLALTLAVLAPFATIAMVRKDPGA</sequence>
<evidence type="ECO:0000256" key="2">
    <source>
        <dbReference type="ARBA" id="ARBA00009212"/>
    </source>
</evidence>
<dbReference type="PANTHER" id="PTHR34702:SF1">
    <property type="entry name" value="NA(+)_H(+) ANTIPORTER SUBUNIT F"/>
    <property type="match status" value="1"/>
</dbReference>
<comment type="subcellular location">
    <subcellularLocation>
        <location evidence="1">Cell membrane</location>
        <topology evidence="1">Multi-pass membrane protein</topology>
    </subcellularLocation>
</comment>
<gene>
    <name evidence="9" type="ORF">J5Y09_19180</name>
</gene>
<reference evidence="9 10" key="1">
    <citation type="submission" date="2021-03" db="EMBL/GenBank/DDBJ databases">
        <authorList>
            <person name="So Y."/>
        </authorList>
    </citation>
    <scope>NUCLEOTIDE SEQUENCE [LARGE SCALE GENOMIC DNA]</scope>
    <source>
        <strain evidence="9 10">PWR1</strain>
    </source>
</reference>
<organism evidence="9 10">
    <name type="scientific">Roseomonas nitratireducens</name>
    <dbReference type="NCBI Taxonomy" id="2820810"/>
    <lineage>
        <taxon>Bacteria</taxon>
        <taxon>Pseudomonadati</taxon>
        <taxon>Pseudomonadota</taxon>
        <taxon>Alphaproteobacteria</taxon>
        <taxon>Acetobacterales</taxon>
        <taxon>Roseomonadaceae</taxon>
        <taxon>Roseomonas</taxon>
    </lineage>
</organism>
<keyword evidence="3" id="KW-0813">Transport</keyword>
<evidence type="ECO:0000313" key="10">
    <source>
        <dbReference type="Proteomes" id="UP000680815"/>
    </source>
</evidence>
<evidence type="ECO:0000256" key="3">
    <source>
        <dbReference type="ARBA" id="ARBA00022448"/>
    </source>
</evidence>
<feature type="transmembrane region" description="Helical" evidence="8">
    <location>
        <begin position="35"/>
        <end position="53"/>
    </location>
</feature>
<keyword evidence="7 8" id="KW-0472">Membrane</keyword>
<dbReference type="Proteomes" id="UP000680815">
    <property type="component" value="Unassembled WGS sequence"/>
</dbReference>
<dbReference type="EMBL" id="JAGIYZ010000022">
    <property type="protein sequence ID" value="MBP0466057.1"/>
    <property type="molecule type" value="Genomic_DNA"/>
</dbReference>
<comment type="caution">
    <text evidence="9">The sequence shown here is derived from an EMBL/GenBank/DDBJ whole genome shotgun (WGS) entry which is preliminary data.</text>
</comment>
<comment type="similarity">
    <text evidence="2">Belongs to the CPA3 antiporters (TC 2.A.63) subunit F family.</text>
</comment>
<protein>
    <recommendedName>
        <fullName evidence="11">Multiple resistance and pH regulation protein F</fullName>
    </recommendedName>
</protein>
<evidence type="ECO:0000256" key="7">
    <source>
        <dbReference type="ARBA" id="ARBA00023136"/>
    </source>
</evidence>
<keyword evidence="4" id="KW-1003">Cell membrane</keyword>
<evidence type="ECO:0000256" key="8">
    <source>
        <dbReference type="SAM" id="Phobius"/>
    </source>
</evidence>
<evidence type="ECO:0000313" key="9">
    <source>
        <dbReference type="EMBL" id="MBP0466057.1"/>
    </source>
</evidence>
<evidence type="ECO:0000256" key="6">
    <source>
        <dbReference type="ARBA" id="ARBA00022989"/>
    </source>
</evidence>
<evidence type="ECO:0000256" key="4">
    <source>
        <dbReference type="ARBA" id="ARBA00022475"/>
    </source>
</evidence>
<evidence type="ECO:0000256" key="1">
    <source>
        <dbReference type="ARBA" id="ARBA00004651"/>
    </source>
</evidence>
<feature type="transmembrane region" description="Helical" evidence="8">
    <location>
        <begin position="60"/>
        <end position="78"/>
    </location>
</feature>
<dbReference type="InterPro" id="IPR007208">
    <property type="entry name" value="MrpF/PhaF-like"/>
</dbReference>
<name>A0ABS4AXP3_9PROT</name>
<dbReference type="Pfam" id="PF04066">
    <property type="entry name" value="MrpF_PhaF"/>
    <property type="match status" value="1"/>
</dbReference>
<proteinExistence type="inferred from homology"/>
<keyword evidence="10" id="KW-1185">Reference proteome</keyword>
<keyword evidence="5 8" id="KW-0812">Transmembrane</keyword>
<evidence type="ECO:0000256" key="5">
    <source>
        <dbReference type="ARBA" id="ARBA00022692"/>
    </source>
</evidence>
<dbReference type="PANTHER" id="PTHR34702">
    <property type="entry name" value="NA(+)/H(+) ANTIPORTER SUBUNIT F1"/>
    <property type="match status" value="1"/>
</dbReference>